<reference evidence="6 7" key="1">
    <citation type="submission" date="2019-02" db="EMBL/GenBank/DDBJ databases">
        <title>Deep-cultivation of Planctomycetes and their phenomic and genomic characterization uncovers novel biology.</title>
        <authorList>
            <person name="Wiegand S."/>
            <person name="Jogler M."/>
            <person name="Boedeker C."/>
            <person name="Pinto D."/>
            <person name="Vollmers J."/>
            <person name="Rivas-Marin E."/>
            <person name="Kohn T."/>
            <person name="Peeters S.H."/>
            <person name="Heuer A."/>
            <person name="Rast P."/>
            <person name="Oberbeckmann S."/>
            <person name="Bunk B."/>
            <person name="Jeske O."/>
            <person name="Meyerdierks A."/>
            <person name="Storesund J.E."/>
            <person name="Kallscheuer N."/>
            <person name="Luecker S."/>
            <person name="Lage O.M."/>
            <person name="Pohl T."/>
            <person name="Merkel B.J."/>
            <person name="Hornburger P."/>
            <person name="Mueller R.-W."/>
            <person name="Bruemmer F."/>
            <person name="Labrenz M."/>
            <person name="Spormann A.M."/>
            <person name="Op den Camp H."/>
            <person name="Overmann J."/>
            <person name="Amann R."/>
            <person name="Jetten M.S.M."/>
            <person name="Mascher T."/>
            <person name="Medema M.H."/>
            <person name="Devos D.P."/>
            <person name="Kaster A.-K."/>
            <person name="Ovreas L."/>
            <person name="Rohde M."/>
            <person name="Galperin M.Y."/>
            <person name="Jogler C."/>
        </authorList>
    </citation>
    <scope>NUCLEOTIDE SEQUENCE [LARGE SCALE GENOMIC DNA]</scope>
    <source>
        <strain evidence="6 7">Q31a</strain>
    </source>
</reference>
<dbReference type="Gene3D" id="2.60.40.10">
    <property type="entry name" value="Immunoglobulins"/>
    <property type="match status" value="2"/>
</dbReference>
<dbReference type="Gene3D" id="2.60.120.380">
    <property type="match status" value="1"/>
</dbReference>
<dbReference type="InterPro" id="IPR013783">
    <property type="entry name" value="Ig-like_fold"/>
</dbReference>
<dbReference type="Gene3D" id="2.60.40.3440">
    <property type="match status" value="3"/>
</dbReference>
<gene>
    <name evidence="6" type="ORF">Q31a_22400</name>
</gene>
<feature type="domain" description="GEVED" evidence="5">
    <location>
        <begin position="816"/>
        <end position="890"/>
    </location>
</feature>
<dbReference type="SUPFAM" id="SSF55486">
    <property type="entry name" value="Metalloproteases ('zincins'), catalytic domain"/>
    <property type="match status" value="1"/>
</dbReference>
<organism evidence="6 7">
    <name type="scientific">Aureliella helgolandensis</name>
    <dbReference type="NCBI Taxonomy" id="2527968"/>
    <lineage>
        <taxon>Bacteria</taxon>
        <taxon>Pseudomonadati</taxon>
        <taxon>Planctomycetota</taxon>
        <taxon>Planctomycetia</taxon>
        <taxon>Pirellulales</taxon>
        <taxon>Pirellulaceae</taxon>
        <taxon>Aureliella</taxon>
    </lineage>
</organism>
<keyword evidence="2" id="KW-0964">Secreted</keyword>
<dbReference type="InterPro" id="IPR033764">
    <property type="entry name" value="Sdr_B"/>
</dbReference>
<dbReference type="Pfam" id="PF20009">
    <property type="entry name" value="GEVED"/>
    <property type="match status" value="1"/>
</dbReference>
<accession>A0A518G5R6</accession>
<evidence type="ECO:0000259" key="4">
    <source>
        <dbReference type="Pfam" id="PF17210"/>
    </source>
</evidence>
<evidence type="ECO:0000256" key="2">
    <source>
        <dbReference type="ARBA" id="ARBA00022525"/>
    </source>
</evidence>
<dbReference type="Pfam" id="PF17963">
    <property type="entry name" value="Big_9"/>
    <property type="match status" value="3"/>
</dbReference>
<dbReference type="Proteomes" id="UP000318017">
    <property type="component" value="Chromosome"/>
</dbReference>
<evidence type="ECO:0000313" key="7">
    <source>
        <dbReference type="Proteomes" id="UP000318017"/>
    </source>
</evidence>
<comment type="subcellular location">
    <subcellularLocation>
        <location evidence="1">Secreted</location>
    </subcellularLocation>
</comment>
<dbReference type="GO" id="GO:0005576">
    <property type="term" value="C:extracellular region"/>
    <property type="evidence" value="ECO:0007669"/>
    <property type="project" value="UniProtKB-SubCell"/>
</dbReference>
<keyword evidence="7" id="KW-1185">Reference proteome</keyword>
<dbReference type="PROSITE" id="PS00018">
    <property type="entry name" value="EF_HAND_1"/>
    <property type="match status" value="1"/>
</dbReference>
<dbReference type="RefSeq" id="WP_145077209.1">
    <property type="nucleotide sequence ID" value="NZ_CP036298.1"/>
</dbReference>
<dbReference type="InterPro" id="IPR045474">
    <property type="entry name" value="GEVED"/>
</dbReference>
<proteinExistence type="predicted"/>
<keyword evidence="3" id="KW-0732">Signal</keyword>
<dbReference type="SUPFAM" id="SSF117074">
    <property type="entry name" value="Hypothetical protein PA1324"/>
    <property type="match status" value="2"/>
</dbReference>
<feature type="domain" description="SD-repeat containing protein B" evidence="4">
    <location>
        <begin position="631"/>
        <end position="710"/>
    </location>
</feature>
<sequence>MKSRKIGLFGKRTKTRAAATAHKKTTLRRGLVETLEKRELLAADLVAFSDGFYYPSIGLHSGDYVQGLTHAQYQARHESTSSGSSGSGLVAEGLDAYDGASLNVAEVEPNGGRTTANFIPLGTASGKTPIINISGTIPPLGALSPTLGFQQDEDWFSMDLRGGDIIDVKLVAPINVVFDVTLLNSRGQEIAGRTTPAWTTGLIADSAYTSASPLSIDGTVSFAYTIPEDGRYYFRVADGTTAYTLTAKAYRPELEKQPIGSTQIVYVDFDGARVNTNTFGLGLGTVRLSPMTSYFAQAGLQPTDEAAFVREFMAVLEENFTGSLPGITTNGYRGVDGVNGHFDIQFLNSFDHPDFDPVGVPNVTQLIIAGDGVQFPLPVRGISNSIDVGNFETEGLVIVLPDVYMNPASGDFVGAVPRAANVTLLTAMATAMGNTASHELGHSFGVRHQDNANATLSLMDSGGLPIGPSRLGVGPDGIFGTTDDIDLDFVSDYYAPAEGNIGIEDSAGLLAYALATGKGNAAVVNGRVYNDKNLSRTLDAGDGAGPNVRVWADANQNGLLDTGEYFGVANSEGYYSLSVPPGTHQLRVESRAGWAPTTAAAVNVTVALNQTVNNVNFGQELLNQNFTGMKWNDANANTLRDPGEVGIGGVFIYIDLDNDNRIDIGEPQTQTAADGSYKLKFPGPGTYSIREVAAGGYVQTYPGAAVDNEHVVTITGDPAIDATRILGLNFGNSLTVDFGDAPASYGVASAGFDPGLRLGANWDAEAASLFSDNAQGDDTNGSDDEDGVALARPLVRGSTGNRLVVTANNTTGAPAYVNAWIDYNKNGVFSSDERVITSQLVATGTSNITFAASNSALLGNTFARVIYSSEASPGPNASVSRGEIEDYVVNVVDAFEVAVDDSDSVARNSVLNEIDVLANDFQLPGDGLEIVSVSSTSADGTATISSNQTILYTPRSGFIGQDVFTYTVRNAVGDTDTATVVVNVTLSFDNPEAVDDSYDVAVNAIDLPLNVIANDIEGQNGALNILSVTQPDKGGKITIATGNKSLRYTPLRSFGGTETFRYTVSDGSGNQSSATVTLHTLPGDRADDDLEIKLVARDLNGQLITAIPQGEKFVIDFVVDDLRHDSTNPGTAAGVFAAYADILYNLQLVSTVNPTVTNSRLNFEASFFNNYNDGQNGDATIPGIIEEFGAFFSLSSMAEPGPVKVASITFEARSPGIATFFPDPADVSPTSDSLLFDTSSTPVPVERIRYLGTSLEVVGDGALFPVAVDDSLVNTIPAGAIQVPIDVLKNDLPGSVGNLSIADFDTNTINGGLVKLNTAGNGLLYTPRSNFNGTDQFQYTITDSRGIQSVATVTLRVGTQNPIVGLDLSVTDLSGAPIDQITVGSQFQLRGYVQDLRSAGSSLGVFAAYEDILYSSTLVSVVDSSTNDPDLGFQVQFGSNYQRVREGDIRTTGLINELGAVSTGDIPLGTGRELLFTVTMTANATGTASFVADPADIKPLHDTLTYNPVEALDVGQIRFGSDTLQILSSTGGGGGGGEGYYNAQNPLDVNDDGFVSPIDALSIINRLNSGDTDLGTVAGEGEVSKRLYVDTNNDGFLAPIDALLVINRLNANSLAAQAEGEGTQEVDLLAPAAGSLATSAPGLEGGSVVSTTEELGLAIAAGDSSTSSSNSGNSASQNAFLAATDGIFDDSDASEEGFLSALAADVEDIRKKRSLA</sequence>
<evidence type="ECO:0000259" key="5">
    <source>
        <dbReference type="Pfam" id="PF20009"/>
    </source>
</evidence>
<name>A0A518G5R6_9BACT</name>
<dbReference type="GO" id="GO:0004553">
    <property type="term" value="F:hydrolase activity, hydrolyzing O-glycosyl compounds"/>
    <property type="evidence" value="ECO:0007669"/>
    <property type="project" value="InterPro"/>
</dbReference>
<protein>
    <submittedName>
        <fullName evidence="6">Uncharacterized protein</fullName>
    </submittedName>
</protein>
<dbReference type="EMBL" id="CP036298">
    <property type="protein sequence ID" value="QDV23930.1"/>
    <property type="molecule type" value="Genomic_DNA"/>
</dbReference>
<dbReference type="GO" id="GO:0000272">
    <property type="term" value="P:polysaccharide catabolic process"/>
    <property type="evidence" value="ECO:0007669"/>
    <property type="project" value="InterPro"/>
</dbReference>
<dbReference type="OrthoDB" id="227529at2"/>
<dbReference type="NCBIfam" id="NF012211">
    <property type="entry name" value="tand_rpt_95"/>
    <property type="match status" value="3"/>
</dbReference>
<dbReference type="InterPro" id="IPR002105">
    <property type="entry name" value="Dockerin_1_rpt"/>
</dbReference>
<dbReference type="KEGG" id="ahel:Q31a_22400"/>
<evidence type="ECO:0000313" key="6">
    <source>
        <dbReference type="EMBL" id="QDV23930.1"/>
    </source>
</evidence>
<dbReference type="Pfam" id="PF00404">
    <property type="entry name" value="Dockerin_1"/>
    <property type="match status" value="1"/>
</dbReference>
<evidence type="ECO:0000256" key="1">
    <source>
        <dbReference type="ARBA" id="ARBA00004613"/>
    </source>
</evidence>
<evidence type="ECO:0000256" key="3">
    <source>
        <dbReference type="ARBA" id="ARBA00022729"/>
    </source>
</evidence>
<dbReference type="Pfam" id="PF17210">
    <property type="entry name" value="SdrD_B"/>
    <property type="match status" value="1"/>
</dbReference>
<dbReference type="InterPro" id="IPR018247">
    <property type="entry name" value="EF_Hand_1_Ca_BS"/>
</dbReference>